<protein>
    <submittedName>
        <fullName evidence="1">Uncharacterized protein</fullName>
    </submittedName>
</protein>
<reference evidence="1 2" key="1">
    <citation type="submission" date="2016-10" db="EMBL/GenBank/DDBJ databases">
        <authorList>
            <person name="de Groot N.N."/>
        </authorList>
    </citation>
    <scope>NUCLEOTIDE SEQUENCE [LARGE SCALE GENOMIC DNA]</scope>
    <source>
        <strain evidence="1 2">CGMCC 4.3143</strain>
    </source>
</reference>
<dbReference type="OrthoDB" id="5175783at2"/>
<evidence type="ECO:0000313" key="1">
    <source>
        <dbReference type="EMBL" id="SDH67343.1"/>
    </source>
</evidence>
<dbReference type="EMBL" id="FNBE01000033">
    <property type="protein sequence ID" value="SDH67343.1"/>
    <property type="molecule type" value="Genomic_DNA"/>
</dbReference>
<dbReference type="RefSeq" id="WP_093089832.1">
    <property type="nucleotide sequence ID" value="NZ_FNBE01000033.1"/>
</dbReference>
<organism evidence="1 2">
    <name type="scientific">Pseudonocardia oroxyli</name>
    <dbReference type="NCBI Taxonomy" id="366584"/>
    <lineage>
        <taxon>Bacteria</taxon>
        <taxon>Bacillati</taxon>
        <taxon>Actinomycetota</taxon>
        <taxon>Actinomycetes</taxon>
        <taxon>Pseudonocardiales</taxon>
        <taxon>Pseudonocardiaceae</taxon>
        <taxon>Pseudonocardia</taxon>
    </lineage>
</organism>
<gene>
    <name evidence="1" type="ORF">SAMN05216377_13312</name>
</gene>
<accession>A0A1G8EBS7</accession>
<evidence type="ECO:0000313" key="2">
    <source>
        <dbReference type="Proteomes" id="UP000198967"/>
    </source>
</evidence>
<name>A0A1G8EBS7_PSEOR</name>
<dbReference type="Proteomes" id="UP000198967">
    <property type="component" value="Unassembled WGS sequence"/>
</dbReference>
<dbReference type="AlphaFoldDB" id="A0A1G8EBS7"/>
<sequence>MTADAFLLPSTGPDPLPMATAVAAVLGYARARRPLRFRSFAWPQGHWVSLPAFGWTRFDTLATGPNGDTDVLLGEGLHGRLDEPGWTDVDDALARVGPLAAAAAERAAGAPFWALPDDELSVLGEPGTVGAALREIDRRGGAHPAHVRAVLHHQRPTLVPHLTPSTRRALLPHTLEGDSGVDAVVRRELRANADAFAALEHTVATLLGDASPTRLRLHDILLWLATTLRLPFAVAAGQATAEWRSAPLVSPSEAPDRP</sequence>
<dbReference type="STRING" id="366584.SAMN05216377_13312"/>
<keyword evidence="2" id="KW-1185">Reference proteome</keyword>
<proteinExistence type="predicted"/>